<dbReference type="InterPro" id="IPR000182">
    <property type="entry name" value="GNAT_dom"/>
</dbReference>
<accession>A0A9N9ZZ04</accession>
<dbReference type="PROSITE" id="PS51186">
    <property type="entry name" value="GNAT"/>
    <property type="match status" value="1"/>
</dbReference>
<evidence type="ECO:0000313" key="2">
    <source>
        <dbReference type="EMBL" id="CAH0380745.1"/>
    </source>
</evidence>
<keyword evidence="3" id="KW-1185">Reference proteome</keyword>
<dbReference type="KEGG" id="btab:109040347"/>
<evidence type="ECO:0000259" key="1">
    <source>
        <dbReference type="PROSITE" id="PS51186"/>
    </source>
</evidence>
<sequence>MSCCRTERSRTAGTLLGQSKDQEIFYYVLEEDRLEDALAVLVEGFYPDEPATSLYYRVSEDEEAIQELNLLMAETAKDKISVIAVSAQTDRVVGVLFNKIQEKTKPGELPFFEKFKRGCKNARSIGLIDYMAEIDDKVDVLGAFNVDRMVELVFLGVSPAYRKRGIAQDLFTHSLEYVKSKRIAEVACTLGTSVFTQRIAKKHNFKNMVEVPYERDHTDDHVFDRVVSIHQKAILFAKQL</sequence>
<name>A0A9N9ZZ04_BEMTA</name>
<feature type="domain" description="N-acetyltransferase" evidence="1">
    <location>
        <begin position="83"/>
        <end position="240"/>
    </location>
</feature>
<dbReference type="EMBL" id="OU963862">
    <property type="protein sequence ID" value="CAH0380745.1"/>
    <property type="molecule type" value="Genomic_DNA"/>
</dbReference>
<evidence type="ECO:0000313" key="3">
    <source>
        <dbReference type="Proteomes" id="UP001152759"/>
    </source>
</evidence>
<dbReference type="GO" id="GO:0008080">
    <property type="term" value="F:N-acetyltransferase activity"/>
    <property type="evidence" value="ECO:0007669"/>
    <property type="project" value="TreeGrafter"/>
</dbReference>
<protein>
    <recommendedName>
        <fullName evidence="1">N-acetyltransferase domain-containing protein</fullName>
    </recommendedName>
</protein>
<dbReference type="Proteomes" id="UP001152759">
    <property type="component" value="Chromosome 1"/>
</dbReference>
<dbReference type="SUPFAM" id="SSF55729">
    <property type="entry name" value="Acyl-CoA N-acyltransferases (Nat)"/>
    <property type="match status" value="1"/>
</dbReference>
<dbReference type="AlphaFoldDB" id="A0A9N9ZZ04"/>
<proteinExistence type="predicted"/>
<organism evidence="2 3">
    <name type="scientific">Bemisia tabaci</name>
    <name type="common">Sweetpotato whitefly</name>
    <name type="synonym">Aleurodes tabaci</name>
    <dbReference type="NCBI Taxonomy" id="7038"/>
    <lineage>
        <taxon>Eukaryota</taxon>
        <taxon>Metazoa</taxon>
        <taxon>Ecdysozoa</taxon>
        <taxon>Arthropoda</taxon>
        <taxon>Hexapoda</taxon>
        <taxon>Insecta</taxon>
        <taxon>Pterygota</taxon>
        <taxon>Neoptera</taxon>
        <taxon>Paraneoptera</taxon>
        <taxon>Hemiptera</taxon>
        <taxon>Sternorrhyncha</taxon>
        <taxon>Aleyrodoidea</taxon>
        <taxon>Aleyrodidae</taxon>
        <taxon>Aleyrodinae</taxon>
        <taxon>Bemisia</taxon>
    </lineage>
</organism>
<gene>
    <name evidence="2" type="ORF">BEMITA_LOCUS461</name>
</gene>
<dbReference type="Pfam" id="PF00583">
    <property type="entry name" value="Acetyltransf_1"/>
    <property type="match status" value="1"/>
</dbReference>
<reference evidence="2" key="1">
    <citation type="submission" date="2021-12" db="EMBL/GenBank/DDBJ databases">
        <authorList>
            <person name="King R."/>
        </authorList>
    </citation>
    <scope>NUCLEOTIDE SEQUENCE</scope>
</reference>
<dbReference type="Gene3D" id="3.40.630.30">
    <property type="match status" value="1"/>
</dbReference>
<dbReference type="PANTHER" id="PTHR20905:SF28">
    <property type="entry name" value="GH28833P-RELATED"/>
    <property type="match status" value="1"/>
</dbReference>
<dbReference type="InterPro" id="IPR016181">
    <property type="entry name" value="Acyl_CoA_acyltransferase"/>
</dbReference>
<dbReference type="CDD" id="cd04301">
    <property type="entry name" value="NAT_SF"/>
    <property type="match status" value="1"/>
</dbReference>
<dbReference type="PANTHER" id="PTHR20905">
    <property type="entry name" value="N-ACETYLTRANSFERASE-RELATED"/>
    <property type="match status" value="1"/>
</dbReference>